<proteinExistence type="predicted"/>
<dbReference type="PANTHER" id="PTHR46013">
    <property type="entry name" value="VASCULAR CELL ADHESION MOLECULE 1"/>
    <property type="match status" value="1"/>
</dbReference>
<evidence type="ECO:0000313" key="4">
    <source>
        <dbReference type="Proteomes" id="UP000290572"/>
    </source>
</evidence>
<sequence length="249" mass="27900">MFVGSGRIYGITKISSDHSGEYKCKSNNKPGEKFSDAVTLNVMSFGCPVILYISIGVVCGASVVIMMALIWQIRVKKRKDTQESQMNQPRPHDNRHQAPDVKLAESVYENVTYTDNTVMMALLTLVAQSEVSKPHIKIQGSGRIYSISKISSDHSGEYKCKSRNEHGQKDSDAVTLNVMWHLMIIYISTGVGCGAAVIITIVLIWRCMMTKRKDKPETQMNHSGPQDDRLKDYDAESTEPVYDTVTDDW</sequence>
<name>A0A498LYI9_LABRO</name>
<feature type="transmembrane region" description="Helical" evidence="2">
    <location>
        <begin position="49"/>
        <end position="71"/>
    </location>
</feature>
<dbReference type="EMBL" id="QBIY01013051">
    <property type="protein sequence ID" value="RXN12472.1"/>
    <property type="molecule type" value="Genomic_DNA"/>
</dbReference>
<accession>A0A498LYI9</accession>
<protein>
    <submittedName>
        <fullName evidence="3">B-cell receptor CD22-like protein</fullName>
    </submittedName>
</protein>
<evidence type="ECO:0000256" key="2">
    <source>
        <dbReference type="SAM" id="Phobius"/>
    </source>
</evidence>
<comment type="caution">
    <text evidence="3">The sequence shown here is derived from an EMBL/GenBank/DDBJ whole genome shotgun (WGS) entry which is preliminary data.</text>
</comment>
<evidence type="ECO:0000256" key="1">
    <source>
        <dbReference type="SAM" id="MobiDB-lite"/>
    </source>
</evidence>
<keyword evidence="2" id="KW-0812">Transmembrane</keyword>
<keyword evidence="3" id="KW-0675">Receptor</keyword>
<feature type="compositionally biased region" description="Basic and acidic residues" evidence="1">
    <location>
        <begin position="225"/>
        <end position="234"/>
    </location>
</feature>
<keyword evidence="2" id="KW-1133">Transmembrane helix</keyword>
<dbReference type="SUPFAM" id="SSF48726">
    <property type="entry name" value="Immunoglobulin"/>
    <property type="match status" value="1"/>
</dbReference>
<dbReference type="Proteomes" id="UP000290572">
    <property type="component" value="Unassembled WGS sequence"/>
</dbReference>
<dbReference type="PANTHER" id="PTHR46013:SF4">
    <property type="entry name" value="B-CELL RECEPTOR CD22-RELATED"/>
    <property type="match status" value="1"/>
</dbReference>
<gene>
    <name evidence="3" type="ORF">ROHU_010092</name>
</gene>
<feature type="transmembrane region" description="Helical" evidence="2">
    <location>
        <begin position="178"/>
        <end position="205"/>
    </location>
</feature>
<reference evidence="3 4" key="1">
    <citation type="submission" date="2018-03" db="EMBL/GenBank/DDBJ databases">
        <title>Draft genome sequence of Rohu Carp (Labeo rohita).</title>
        <authorList>
            <person name="Das P."/>
            <person name="Kushwaha B."/>
            <person name="Joshi C.G."/>
            <person name="Kumar D."/>
            <person name="Nagpure N.S."/>
            <person name="Sahoo L."/>
            <person name="Das S.P."/>
            <person name="Bit A."/>
            <person name="Patnaik S."/>
            <person name="Meher P.K."/>
            <person name="Jayasankar P."/>
            <person name="Koringa P.G."/>
            <person name="Patel N.V."/>
            <person name="Hinsu A.T."/>
            <person name="Kumar R."/>
            <person name="Pandey M."/>
            <person name="Agarwal S."/>
            <person name="Srivastava S."/>
            <person name="Singh M."/>
            <person name="Iquebal M.A."/>
            <person name="Jaiswal S."/>
            <person name="Angadi U.B."/>
            <person name="Kumar N."/>
            <person name="Raza M."/>
            <person name="Shah T.M."/>
            <person name="Rai A."/>
            <person name="Jena J.K."/>
        </authorList>
    </citation>
    <scope>NUCLEOTIDE SEQUENCE [LARGE SCALE GENOMIC DNA]</scope>
    <source>
        <strain evidence="3">DASCIFA01</strain>
        <tissue evidence="3">Testis</tissue>
    </source>
</reference>
<dbReference type="AlphaFoldDB" id="A0A498LYI9"/>
<dbReference type="InterPro" id="IPR013783">
    <property type="entry name" value="Ig-like_fold"/>
</dbReference>
<organism evidence="3 4">
    <name type="scientific">Labeo rohita</name>
    <name type="common">Indian major carp</name>
    <name type="synonym">Cyprinus rohita</name>
    <dbReference type="NCBI Taxonomy" id="84645"/>
    <lineage>
        <taxon>Eukaryota</taxon>
        <taxon>Metazoa</taxon>
        <taxon>Chordata</taxon>
        <taxon>Craniata</taxon>
        <taxon>Vertebrata</taxon>
        <taxon>Euteleostomi</taxon>
        <taxon>Actinopterygii</taxon>
        <taxon>Neopterygii</taxon>
        <taxon>Teleostei</taxon>
        <taxon>Ostariophysi</taxon>
        <taxon>Cypriniformes</taxon>
        <taxon>Cyprinidae</taxon>
        <taxon>Labeoninae</taxon>
        <taxon>Labeonini</taxon>
        <taxon>Labeo</taxon>
    </lineage>
</organism>
<feature type="region of interest" description="Disordered" evidence="1">
    <location>
        <begin position="214"/>
        <end position="249"/>
    </location>
</feature>
<evidence type="ECO:0000313" key="3">
    <source>
        <dbReference type="EMBL" id="RXN12472.1"/>
    </source>
</evidence>
<keyword evidence="2" id="KW-0472">Membrane</keyword>
<dbReference type="Gene3D" id="2.60.40.10">
    <property type="entry name" value="Immunoglobulins"/>
    <property type="match status" value="2"/>
</dbReference>
<dbReference type="InterPro" id="IPR036179">
    <property type="entry name" value="Ig-like_dom_sf"/>
</dbReference>
<keyword evidence="4" id="KW-1185">Reference proteome</keyword>